<organism evidence="1 2">
    <name type="scientific">Chelonia mydas</name>
    <name type="common">Green sea-turtle</name>
    <name type="synonym">Chelonia agassizi</name>
    <dbReference type="NCBI Taxonomy" id="8469"/>
    <lineage>
        <taxon>Eukaryota</taxon>
        <taxon>Metazoa</taxon>
        <taxon>Chordata</taxon>
        <taxon>Craniata</taxon>
        <taxon>Vertebrata</taxon>
        <taxon>Euteleostomi</taxon>
        <taxon>Archelosauria</taxon>
        <taxon>Testudinata</taxon>
        <taxon>Testudines</taxon>
        <taxon>Cryptodira</taxon>
        <taxon>Durocryptodira</taxon>
        <taxon>Americhelydia</taxon>
        <taxon>Chelonioidea</taxon>
        <taxon>Cheloniidae</taxon>
        <taxon>Chelonia</taxon>
    </lineage>
</organism>
<dbReference type="AlphaFoldDB" id="M7B219"/>
<dbReference type="Proteomes" id="UP000031443">
    <property type="component" value="Unassembled WGS sequence"/>
</dbReference>
<keyword evidence="2" id="KW-1185">Reference proteome</keyword>
<reference evidence="2" key="1">
    <citation type="journal article" date="2013" name="Nat. Genet.">
        <title>The draft genomes of soft-shell turtle and green sea turtle yield insights into the development and evolution of the turtle-specific body plan.</title>
        <authorList>
            <person name="Wang Z."/>
            <person name="Pascual-Anaya J."/>
            <person name="Zadissa A."/>
            <person name="Li W."/>
            <person name="Niimura Y."/>
            <person name="Huang Z."/>
            <person name="Li C."/>
            <person name="White S."/>
            <person name="Xiong Z."/>
            <person name="Fang D."/>
            <person name="Wang B."/>
            <person name="Ming Y."/>
            <person name="Chen Y."/>
            <person name="Zheng Y."/>
            <person name="Kuraku S."/>
            <person name="Pignatelli M."/>
            <person name="Herrero J."/>
            <person name="Beal K."/>
            <person name="Nozawa M."/>
            <person name="Li Q."/>
            <person name="Wang J."/>
            <person name="Zhang H."/>
            <person name="Yu L."/>
            <person name="Shigenobu S."/>
            <person name="Wang J."/>
            <person name="Liu J."/>
            <person name="Flicek P."/>
            <person name="Searle S."/>
            <person name="Wang J."/>
            <person name="Kuratani S."/>
            <person name="Yin Y."/>
            <person name="Aken B."/>
            <person name="Zhang G."/>
            <person name="Irie N."/>
        </authorList>
    </citation>
    <scope>NUCLEOTIDE SEQUENCE [LARGE SCALE GENOMIC DNA]</scope>
</reference>
<evidence type="ECO:0000313" key="1">
    <source>
        <dbReference type="EMBL" id="EMP26138.1"/>
    </source>
</evidence>
<gene>
    <name evidence="1" type="ORF">UY3_16772</name>
</gene>
<dbReference type="EMBL" id="KB583106">
    <property type="protein sequence ID" value="EMP26138.1"/>
    <property type="molecule type" value="Genomic_DNA"/>
</dbReference>
<sequence length="168" mass="18456">MEGALGADLARIFRGSSKGLRALNSPWQELVVGKANTLQDWALTLEGLIEGTSRNIRATSVVETLTEGAEPAGHFWGATWSTVPERTGRLPLHCTADREPPECFYKPLHFGFTDMNLGVQPPSLLSSAEWLRTVMSCQKLKNWFLQSLRVFSGTEGPAAEVLPKTQSE</sequence>
<protein>
    <submittedName>
        <fullName evidence="1">Uncharacterized protein</fullName>
    </submittedName>
</protein>
<accession>M7B219</accession>
<name>M7B219_CHEMY</name>
<proteinExistence type="predicted"/>
<evidence type="ECO:0000313" key="2">
    <source>
        <dbReference type="Proteomes" id="UP000031443"/>
    </source>
</evidence>